<feature type="domain" description="LysM" evidence="9">
    <location>
        <begin position="29"/>
        <end position="73"/>
    </location>
</feature>
<dbReference type="InterPro" id="IPR038765">
    <property type="entry name" value="Papain-like_cys_pep_sf"/>
</dbReference>
<dbReference type="SUPFAM" id="SSF54001">
    <property type="entry name" value="Cysteine proteinases"/>
    <property type="match status" value="1"/>
</dbReference>
<evidence type="ECO:0000259" key="10">
    <source>
        <dbReference type="PROSITE" id="PS51935"/>
    </source>
</evidence>
<dbReference type="Pfam" id="PF01476">
    <property type="entry name" value="LysM"/>
    <property type="match status" value="1"/>
</dbReference>
<dbReference type="EMBL" id="CP109546">
    <property type="protein sequence ID" value="WTZ13274.1"/>
    <property type="molecule type" value="Genomic_DNA"/>
</dbReference>
<evidence type="ECO:0000256" key="4">
    <source>
        <dbReference type="ARBA" id="ARBA00022737"/>
    </source>
</evidence>
<dbReference type="PANTHER" id="PTHR47053:SF1">
    <property type="entry name" value="MUREIN DD-ENDOPEPTIDASE MEPH-RELATED"/>
    <property type="match status" value="1"/>
</dbReference>
<dbReference type="InterPro" id="IPR036779">
    <property type="entry name" value="LysM_dom_sf"/>
</dbReference>
<feature type="domain" description="NlpC/P60" evidence="10">
    <location>
        <begin position="97"/>
        <end position="214"/>
    </location>
</feature>
<evidence type="ECO:0000256" key="7">
    <source>
        <dbReference type="SAM" id="MobiDB-lite"/>
    </source>
</evidence>
<feature type="chain" id="PRO_5043726821" evidence="8">
    <location>
        <begin position="27"/>
        <end position="214"/>
    </location>
</feature>
<evidence type="ECO:0000259" key="9">
    <source>
        <dbReference type="PROSITE" id="PS51782"/>
    </source>
</evidence>
<gene>
    <name evidence="11" type="ORF">OG699_38095</name>
</gene>
<dbReference type="GO" id="GO:0008234">
    <property type="term" value="F:cysteine-type peptidase activity"/>
    <property type="evidence" value="ECO:0007669"/>
    <property type="project" value="UniProtKB-KW"/>
</dbReference>
<dbReference type="Pfam" id="PF00877">
    <property type="entry name" value="NLPC_P60"/>
    <property type="match status" value="1"/>
</dbReference>
<feature type="compositionally biased region" description="Low complexity" evidence="7">
    <location>
        <begin position="85"/>
        <end position="99"/>
    </location>
</feature>
<evidence type="ECO:0000256" key="2">
    <source>
        <dbReference type="ARBA" id="ARBA00022670"/>
    </source>
</evidence>
<evidence type="ECO:0000256" key="1">
    <source>
        <dbReference type="ARBA" id="ARBA00007074"/>
    </source>
</evidence>
<evidence type="ECO:0000313" key="11">
    <source>
        <dbReference type="EMBL" id="WTZ13274.1"/>
    </source>
</evidence>
<evidence type="ECO:0000256" key="8">
    <source>
        <dbReference type="SAM" id="SignalP"/>
    </source>
</evidence>
<dbReference type="SUPFAM" id="SSF54106">
    <property type="entry name" value="LysM domain"/>
    <property type="match status" value="1"/>
</dbReference>
<evidence type="ECO:0000256" key="6">
    <source>
        <dbReference type="ARBA" id="ARBA00022807"/>
    </source>
</evidence>
<protein>
    <submittedName>
        <fullName evidence="11">LysM peptidoglycan-binding domain-containing C40 family peptidase</fullName>
    </submittedName>
</protein>
<keyword evidence="6" id="KW-0788">Thiol protease</keyword>
<dbReference type="InterPro" id="IPR000064">
    <property type="entry name" value="NLP_P60_dom"/>
</dbReference>
<proteinExistence type="inferred from homology"/>
<sequence length="214" mass="22904">MNKRIAGLALAVALALSPIATTTADAQANYVTVKSGDTLSGIASAHNTTYQHLASINHISNPNLIYPGERLLLSGSSSTAPTVPSKPAKTSPPASSTPSGTKITNQAAKYVGTRYTWGGSSPSAGFDCSGLTYYTFKKLGKSIPRIASDQYHASRKVSTPRKGDLVFVHDSSGYVYHVAIYVSATKWLESEKPGKGVNYYQPWTRSVYYGRFTV</sequence>
<name>A0AAU3IA35_9ACTN</name>
<dbReference type="GO" id="GO:0006508">
    <property type="term" value="P:proteolysis"/>
    <property type="evidence" value="ECO:0007669"/>
    <property type="project" value="UniProtKB-KW"/>
</dbReference>
<comment type="similarity">
    <text evidence="1">Belongs to the peptidase C40 family.</text>
</comment>
<feature type="signal peptide" evidence="8">
    <location>
        <begin position="1"/>
        <end position="26"/>
    </location>
</feature>
<dbReference type="InterPro" id="IPR018392">
    <property type="entry name" value="LysM"/>
</dbReference>
<dbReference type="CDD" id="cd00118">
    <property type="entry name" value="LysM"/>
    <property type="match status" value="1"/>
</dbReference>
<dbReference type="InterPro" id="IPR051202">
    <property type="entry name" value="Peptidase_C40"/>
</dbReference>
<dbReference type="AlphaFoldDB" id="A0AAU3IA35"/>
<dbReference type="PROSITE" id="PS51935">
    <property type="entry name" value="NLPC_P60"/>
    <property type="match status" value="1"/>
</dbReference>
<keyword evidence="3 8" id="KW-0732">Signal</keyword>
<dbReference type="SMART" id="SM00257">
    <property type="entry name" value="LysM"/>
    <property type="match status" value="1"/>
</dbReference>
<reference evidence="11" key="1">
    <citation type="submission" date="2022-10" db="EMBL/GenBank/DDBJ databases">
        <title>The complete genomes of actinobacterial strains from the NBC collection.</title>
        <authorList>
            <person name="Joergensen T.S."/>
            <person name="Alvarez Arevalo M."/>
            <person name="Sterndorff E.B."/>
            <person name="Faurdal D."/>
            <person name="Vuksanovic O."/>
            <person name="Mourched A.-S."/>
            <person name="Charusanti P."/>
            <person name="Shaw S."/>
            <person name="Blin K."/>
            <person name="Weber T."/>
        </authorList>
    </citation>
    <scope>NUCLEOTIDE SEQUENCE</scope>
    <source>
        <strain evidence="11">NBC_01393</strain>
    </source>
</reference>
<dbReference type="PROSITE" id="PS51782">
    <property type="entry name" value="LYSM"/>
    <property type="match status" value="1"/>
</dbReference>
<keyword evidence="5" id="KW-0378">Hydrolase</keyword>
<feature type="region of interest" description="Disordered" evidence="7">
    <location>
        <begin position="76"/>
        <end position="103"/>
    </location>
</feature>
<evidence type="ECO:0000256" key="3">
    <source>
        <dbReference type="ARBA" id="ARBA00022729"/>
    </source>
</evidence>
<organism evidence="11">
    <name type="scientific">Streptomyces sp. NBC_01393</name>
    <dbReference type="NCBI Taxonomy" id="2903851"/>
    <lineage>
        <taxon>Bacteria</taxon>
        <taxon>Bacillati</taxon>
        <taxon>Actinomycetota</taxon>
        <taxon>Actinomycetes</taxon>
        <taxon>Kitasatosporales</taxon>
        <taxon>Streptomycetaceae</taxon>
        <taxon>Streptomyces</taxon>
    </lineage>
</organism>
<accession>A0AAU3IA35</accession>
<evidence type="ECO:0000256" key="5">
    <source>
        <dbReference type="ARBA" id="ARBA00022801"/>
    </source>
</evidence>
<dbReference type="PANTHER" id="PTHR47053">
    <property type="entry name" value="MUREIN DD-ENDOPEPTIDASE MEPH-RELATED"/>
    <property type="match status" value="1"/>
</dbReference>
<keyword evidence="4" id="KW-0677">Repeat</keyword>
<dbReference type="Gene3D" id="3.10.350.10">
    <property type="entry name" value="LysM domain"/>
    <property type="match status" value="1"/>
</dbReference>
<keyword evidence="2" id="KW-0645">Protease</keyword>
<dbReference type="Gene3D" id="3.90.1720.10">
    <property type="entry name" value="endopeptidase domain like (from Nostoc punctiforme)"/>
    <property type="match status" value="1"/>
</dbReference>